<protein>
    <recommendedName>
        <fullName evidence="8">DNA recombination protein RmuC</fullName>
    </recommendedName>
</protein>
<dbReference type="PANTHER" id="PTHR30563:SF0">
    <property type="entry name" value="DNA RECOMBINATION PROTEIN RMUC"/>
    <property type="match status" value="1"/>
</dbReference>
<evidence type="ECO:0000256" key="3">
    <source>
        <dbReference type="ARBA" id="ARBA00023054"/>
    </source>
</evidence>
<accession>A0A350HAF2</accession>
<dbReference type="InterPro" id="IPR003798">
    <property type="entry name" value="DNA_recombination_RmuC"/>
</dbReference>
<evidence type="ECO:0000256" key="1">
    <source>
        <dbReference type="ARBA" id="ARBA00003416"/>
    </source>
</evidence>
<proteinExistence type="inferred from homology"/>
<evidence type="ECO:0000256" key="4">
    <source>
        <dbReference type="ARBA" id="ARBA00023172"/>
    </source>
</evidence>
<evidence type="ECO:0000313" key="6">
    <source>
        <dbReference type="EMBL" id="HAV92518.1"/>
    </source>
</evidence>
<keyword evidence="4" id="KW-0233">DNA recombination</keyword>
<dbReference type="AlphaFoldDB" id="A0A350HAF2"/>
<evidence type="ECO:0000256" key="2">
    <source>
        <dbReference type="ARBA" id="ARBA00009840"/>
    </source>
</evidence>
<reference evidence="6 7" key="1">
    <citation type="journal article" date="2018" name="Nat. Biotechnol.">
        <title>A standardized bacterial taxonomy based on genome phylogeny substantially revises the tree of life.</title>
        <authorList>
            <person name="Parks D.H."/>
            <person name="Chuvochina M."/>
            <person name="Waite D.W."/>
            <person name="Rinke C."/>
            <person name="Skarshewski A."/>
            <person name="Chaumeil P.A."/>
            <person name="Hugenholtz P."/>
        </authorList>
    </citation>
    <scope>NUCLEOTIDE SEQUENCE [LARGE SCALE GENOMIC DNA]</scope>
    <source>
        <strain evidence="6">UBA9956</strain>
    </source>
</reference>
<keyword evidence="5" id="KW-1133">Transmembrane helix</keyword>
<sequence>KDDIYKKFADNVKTLSLSISQKYIKPEKGTSDFAIMFIPSDALYFECLRITDNPKRDELFENLLKNKVMLASPSTLFAFLSIIMMGMKQYKYYKHSKQIQEEAEKLKKHVENFIKQYEGAGEAIQKAESAYEVSRKHLDTIKNTADRITKVRSESESAEIKEE</sequence>
<dbReference type="EMBL" id="DMZY01000146">
    <property type="protein sequence ID" value="HAV92518.1"/>
    <property type="molecule type" value="Genomic_DNA"/>
</dbReference>
<organism evidence="6 7">
    <name type="scientific">candidate division WOR-3 bacterium</name>
    <dbReference type="NCBI Taxonomy" id="2052148"/>
    <lineage>
        <taxon>Bacteria</taxon>
        <taxon>Bacteria division WOR-3</taxon>
    </lineage>
</organism>
<comment type="similarity">
    <text evidence="2">Belongs to the RmuC family.</text>
</comment>
<name>A0A350HAF2_UNCW3</name>
<feature type="non-terminal residue" evidence="6">
    <location>
        <position position="1"/>
    </location>
</feature>
<evidence type="ECO:0008006" key="8">
    <source>
        <dbReference type="Google" id="ProtNLM"/>
    </source>
</evidence>
<comment type="caution">
    <text evidence="6">The sequence shown here is derived from an EMBL/GenBank/DDBJ whole genome shotgun (WGS) entry which is preliminary data.</text>
</comment>
<comment type="function">
    <text evidence="1">Involved in DNA recombination.</text>
</comment>
<evidence type="ECO:0000313" key="7">
    <source>
        <dbReference type="Proteomes" id="UP000264062"/>
    </source>
</evidence>
<gene>
    <name evidence="6" type="ORF">DCW38_04980</name>
</gene>
<keyword evidence="5" id="KW-0812">Transmembrane</keyword>
<dbReference type="Proteomes" id="UP000264062">
    <property type="component" value="Unassembled WGS sequence"/>
</dbReference>
<keyword evidence="3" id="KW-0175">Coiled coil</keyword>
<dbReference type="GO" id="GO:0006310">
    <property type="term" value="P:DNA recombination"/>
    <property type="evidence" value="ECO:0007669"/>
    <property type="project" value="UniProtKB-KW"/>
</dbReference>
<dbReference type="Pfam" id="PF02646">
    <property type="entry name" value="RmuC"/>
    <property type="match status" value="1"/>
</dbReference>
<dbReference type="PANTHER" id="PTHR30563">
    <property type="entry name" value="DNA RECOMBINATION PROTEIN RMUC"/>
    <property type="match status" value="1"/>
</dbReference>
<evidence type="ECO:0000256" key="5">
    <source>
        <dbReference type="SAM" id="Phobius"/>
    </source>
</evidence>
<feature type="transmembrane region" description="Helical" evidence="5">
    <location>
        <begin position="68"/>
        <end position="87"/>
    </location>
</feature>
<keyword evidence="5" id="KW-0472">Membrane</keyword>